<dbReference type="PANTHER" id="PTHR23116:SF37">
    <property type="entry name" value="WHIRLIN"/>
    <property type="match status" value="1"/>
</dbReference>
<keyword evidence="7" id="KW-1185">Reference proteome</keyword>
<dbReference type="InterPro" id="IPR036034">
    <property type="entry name" value="PDZ_sf"/>
</dbReference>
<evidence type="ECO:0000256" key="3">
    <source>
        <dbReference type="ARBA" id="ARBA00023273"/>
    </source>
</evidence>
<feature type="region of interest" description="Disordered" evidence="4">
    <location>
        <begin position="152"/>
        <end position="190"/>
    </location>
</feature>
<feature type="compositionally biased region" description="Pro residues" evidence="4">
    <location>
        <begin position="675"/>
        <end position="684"/>
    </location>
</feature>
<organism evidence="6 7">
    <name type="scientific">Holothuria leucospilota</name>
    <name type="common">Black long sea cucumber</name>
    <name type="synonym">Mertensiothuria leucospilota</name>
    <dbReference type="NCBI Taxonomy" id="206669"/>
    <lineage>
        <taxon>Eukaryota</taxon>
        <taxon>Metazoa</taxon>
        <taxon>Echinodermata</taxon>
        <taxon>Eleutherozoa</taxon>
        <taxon>Echinozoa</taxon>
        <taxon>Holothuroidea</taxon>
        <taxon>Aspidochirotacea</taxon>
        <taxon>Aspidochirotida</taxon>
        <taxon>Holothuriidae</taxon>
        <taxon>Holothuria</taxon>
    </lineage>
</organism>
<feature type="compositionally biased region" description="Low complexity" evidence="4">
    <location>
        <begin position="330"/>
        <end position="341"/>
    </location>
</feature>
<feature type="compositionally biased region" description="Basic residues" evidence="4">
    <location>
        <begin position="534"/>
        <end position="545"/>
    </location>
</feature>
<evidence type="ECO:0000256" key="4">
    <source>
        <dbReference type="SAM" id="MobiDB-lite"/>
    </source>
</evidence>
<evidence type="ECO:0000313" key="7">
    <source>
        <dbReference type="Proteomes" id="UP001152320"/>
    </source>
</evidence>
<sequence>MASSSAAHKLRTLAHKTMSEEECAFLKVTIRRFRETHSVLGLCISLKKIIDTPERIQLLPFINAMIPPHLQKDFDKLCQLQFKCYPQNLSKVIDTDIPESKHRQTRQRSNINKSGEVRLTIPVEEFKNSGSRTRPKPSDDLADCLNRTLSRRKNSCNSRESRDGLHKRSKTYHASPSSSPGEAESTDSSKRELIQKLLDSTSEMTVTSEPELLLGEGTLPKGKAVRKVVLSRRQGESLGFSIRGGKDLKAGIFISEVDPGGQADKKGLKVGERILKVNDEVFKDITHAQAVVCLKSAQQLTMFVAPLGQMPGGTPDSTPRSTCPSHGTVSSHGSRYSSRESLPLKEVDSPQKITIMADEDGWLGFSIRGGIDQGTEPCVAHVDPLSPASRAGLQRGMKIEKVNETVVSGMNHLDMVQLVTVSRVVVLHVTQGDITPRRSIHNQDIPGPSQPSSKGNFSSKPVISDQFTDESFIKNLEFAPPMYSSTPLPPAGHPLLLNNRKNFLQKLIRKPLSDPDTTIVQVIREDAKNLPSKSNKKIKKKKKEKSQKQNQSGSSVEYGTPMEESGTAKLDGGTIRLNLGNPIPGDSGNFRDSKQIGDKTRMHVKDIFMEPMSEEADNNTNVLSTPVMSQKHGQWAFGRQSFSPLSPSSAELKDARSEVARQLRGELTGKKHPIPFTPNVPPSPASGNNQSSSPVVSSMSRIFNKVTRRSLGEELAVGSMIGSDSISNNSSGFHKQMDEGAMMSSPYDMMSDSKLVSNESAKVKVWSGMLC</sequence>
<feature type="region of interest" description="Disordered" evidence="4">
    <location>
        <begin position="666"/>
        <end position="696"/>
    </location>
</feature>
<evidence type="ECO:0000259" key="5">
    <source>
        <dbReference type="PROSITE" id="PS50106"/>
    </source>
</evidence>
<dbReference type="GO" id="GO:0005929">
    <property type="term" value="C:cilium"/>
    <property type="evidence" value="ECO:0007669"/>
    <property type="project" value="TreeGrafter"/>
</dbReference>
<dbReference type="CDD" id="cd00136">
    <property type="entry name" value="PDZ_canonical"/>
    <property type="match status" value="1"/>
</dbReference>
<dbReference type="OrthoDB" id="10029564at2759"/>
<dbReference type="PROSITE" id="PS50106">
    <property type="entry name" value="PDZ"/>
    <property type="match status" value="2"/>
</dbReference>
<dbReference type="InterPro" id="IPR051844">
    <property type="entry name" value="USH2_Complex_Protein"/>
</dbReference>
<feature type="region of interest" description="Disordered" evidence="4">
    <location>
        <begin position="310"/>
        <end position="343"/>
    </location>
</feature>
<feature type="domain" description="PDZ" evidence="5">
    <location>
        <begin position="352"/>
        <end position="419"/>
    </location>
</feature>
<dbReference type="SMART" id="SM00228">
    <property type="entry name" value="PDZ"/>
    <property type="match status" value="2"/>
</dbReference>
<keyword evidence="3" id="KW-0966">Cell projection</keyword>
<dbReference type="Proteomes" id="UP001152320">
    <property type="component" value="Chromosome 2"/>
</dbReference>
<protein>
    <submittedName>
        <fullName evidence="6">Whirlin</fullName>
    </submittedName>
</protein>
<dbReference type="FunFam" id="2.30.42.10:FF:000087">
    <property type="entry name" value="Whirlin a"/>
    <property type="match status" value="1"/>
</dbReference>
<comment type="subcellular location">
    <subcellularLocation>
        <location evidence="1">Cell projection</location>
    </subcellularLocation>
</comment>
<feature type="compositionally biased region" description="Polar residues" evidence="4">
    <location>
        <begin position="450"/>
        <end position="461"/>
    </location>
</feature>
<accession>A0A9Q1CJT1</accession>
<reference evidence="6" key="1">
    <citation type="submission" date="2021-10" db="EMBL/GenBank/DDBJ databases">
        <title>Tropical sea cucumber genome reveals ecological adaptation and Cuvierian tubules defense mechanism.</title>
        <authorList>
            <person name="Chen T."/>
        </authorList>
    </citation>
    <scope>NUCLEOTIDE SEQUENCE</scope>
    <source>
        <strain evidence="6">Nanhai2018</strain>
        <tissue evidence="6">Muscle</tissue>
    </source>
</reference>
<comment type="caution">
    <text evidence="6">The sequence shown here is derived from an EMBL/GenBank/DDBJ whole genome shotgun (WGS) entry which is preliminary data.</text>
</comment>
<feature type="compositionally biased region" description="Polar residues" evidence="4">
    <location>
        <begin position="315"/>
        <end position="329"/>
    </location>
</feature>
<dbReference type="InterPro" id="IPR001478">
    <property type="entry name" value="PDZ"/>
</dbReference>
<feature type="region of interest" description="Disordered" evidence="4">
    <location>
        <begin position="530"/>
        <end position="569"/>
    </location>
</feature>
<dbReference type="Gene3D" id="2.30.42.10">
    <property type="match status" value="2"/>
</dbReference>
<evidence type="ECO:0000313" key="6">
    <source>
        <dbReference type="EMBL" id="KAJ8046210.1"/>
    </source>
</evidence>
<evidence type="ECO:0000256" key="2">
    <source>
        <dbReference type="ARBA" id="ARBA00022737"/>
    </source>
</evidence>
<dbReference type="GO" id="GO:0002142">
    <property type="term" value="C:stereocilia ankle link complex"/>
    <property type="evidence" value="ECO:0007669"/>
    <property type="project" value="TreeGrafter"/>
</dbReference>
<feature type="region of interest" description="Disordered" evidence="4">
    <location>
        <begin position="96"/>
        <end position="116"/>
    </location>
</feature>
<gene>
    <name evidence="6" type="ORF">HOLleu_04820</name>
</gene>
<keyword evidence="2" id="KW-0677">Repeat</keyword>
<dbReference type="Pfam" id="PF00595">
    <property type="entry name" value="PDZ"/>
    <property type="match status" value="2"/>
</dbReference>
<proteinExistence type="predicted"/>
<evidence type="ECO:0000256" key="1">
    <source>
        <dbReference type="ARBA" id="ARBA00004316"/>
    </source>
</evidence>
<feature type="region of interest" description="Disordered" evidence="4">
    <location>
        <begin position="437"/>
        <end position="461"/>
    </location>
</feature>
<dbReference type="PANTHER" id="PTHR23116">
    <property type="entry name" value="PDZ DOMAIN CONTAINING WHIRLIN AND HARMONIN-RELATED"/>
    <property type="match status" value="1"/>
</dbReference>
<dbReference type="AlphaFoldDB" id="A0A9Q1CJT1"/>
<dbReference type="EMBL" id="JAIZAY010000002">
    <property type="protein sequence ID" value="KAJ8046210.1"/>
    <property type="molecule type" value="Genomic_DNA"/>
</dbReference>
<dbReference type="GO" id="GO:0032426">
    <property type="term" value="C:stereocilium tip"/>
    <property type="evidence" value="ECO:0007669"/>
    <property type="project" value="TreeGrafter"/>
</dbReference>
<name>A0A9Q1CJT1_HOLLE</name>
<feature type="compositionally biased region" description="Low complexity" evidence="4">
    <location>
        <begin position="174"/>
        <end position="183"/>
    </location>
</feature>
<dbReference type="GO" id="GO:0005886">
    <property type="term" value="C:plasma membrane"/>
    <property type="evidence" value="ECO:0007669"/>
    <property type="project" value="TreeGrafter"/>
</dbReference>
<dbReference type="SUPFAM" id="SSF50156">
    <property type="entry name" value="PDZ domain-like"/>
    <property type="match status" value="2"/>
</dbReference>
<feature type="domain" description="PDZ" evidence="5">
    <location>
        <begin position="227"/>
        <end position="297"/>
    </location>
</feature>
<dbReference type="Gene3D" id="1.20.1160.20">
    <property type="match status" value="1"/>
</dbReference>